<gene>
    <name evidence="2" type="ORF">HDK90DRAFT_464988</name>
</gene>
<name>A0ABR1YT62_9PEZI</name>
<comment type="caution">
    <text evidence="2">The sequence shown here is derived from an EMBL/GenBank/DDBJ whole genome shotgun (WGS) entry which is preliminary data.</text>
</comment>
<feature type="region of interest" description="Disordered" evidence="1">
    <location>
        <begin position="446"/>
        <end position="470"/>
    </location>
</feature>
<evidence type="ECO:0000313" key="3">
    <source>
        <dbReference type="Proteomes" id="UP001492380"/>
    </source>
</evidence>
<feature type="region of interest" description="Disordered" evidence="1">
    <location>
        <begin position="1"/>
        <end position="22"/>
    </location>
</feature>
<feature type="compositionally biased region" description="Low complexity" evidence="1">
    <location>
        <begin position="177"/>
        <end position="191"/>
    </location>
</feature>
<sequence length="483" mass="52432">MTGQPDSAETAVPLAATPPDRPSAPVPALLRLPLELHHLIAARLSLPGYLALRLTHPYLYNALAAPSPTPSLKTLDSCARLAVRTYLAPYFAGCNGASRSTFSRVEQGEKAKIEPAAARRGKANSQGKDASKHCILCAAPYAPRLFKSTSSPAVDAADHGLPITTYPSLSLNPGASSPHLSLPLSTSSTPPANEQGRQVLSRSNPSWDVLPLPDGVCAWHVSRFARVVHEWPATLPHPAAALDCRAGADGLDMHRPEKNQRDASQQWCWYAFTSTLCPHCGAVGVFKACTCTRPTTSTFATSVSRAASPRAASDGCTHVSDRDAVAPQQRRRGGVAKSATTANTGLVGTPTDDDDNNTNSHCQTCALRPVTVFVRYLPNDKYTTQQKSWDVSSYRFWRDADDRLWVREEGFVSSPTENGRDLSSWEWGRSRVLDAWSWGWAMGWSGGRGPSASSRESEREGKRARRRDGDMHVVDVPVKWIDV</sequence>
<feature type="region of interest" description="Disordered" evidence="1">
    <location>
        <begin position="324"/>
        <end position="355"/>
    </location>
</feature>
<organism evidence="2 3">
    <name type="scientific">Phyllosticta capitalensis</name>
    <dbReference type="NCBI Taxonomy" id="121624"/>
    <lineage>
        <taxon>Eukaryota</taxon>
        <taxon>Fungi</taxon>
        <taxon>Dikarya</taxon>
        <taxon>Ascomycota</taxon>
        <taxon>Pezizomycotina</taxon>
        <taxon>Dothideomycetes</taxon>
        <taxon>Dothideomycetes incertae sedis</taxon>
        <taxon>Botryosphaeriales</taxon>
        <taxon>Phyllostictaceae</taxon>
        <taxon>Phyllosticta</taxon>
    </lineage>
</organism>
<reference evidence="2 3" key="1">
    <citation type="submission" date="2024-04" db="EMBL/GenBank/DDBJ databases">
        <title>Phyllosticta paracitricarpa is synonymous to the EU quarantine fungus P. citricarpa based on phylogenomic analyses.</title>
        <authorList>
            <consortium name="Lawrence Berkeley National Laboratory"/>
            <person name="Van Ingen-Buijs V.A."/>
            <person name="Van Westerhoven A.C."/>
            <person name="Haridas S."/>
            <person name="Skiadas P."/>
            <person name="Martin F."/>
            <person name="Groenewald J.Z."/>
            <person name="Crous P.W."/>
            <person name="Seidl M.F."/>
        </authorList>
    </citation>
    <scope>NUCLEOTIDE SEQUENCE [LARGE SCALE GENOMIC DNA]</scope>
    <source>
        <strain evidence="2 3">CBS 123374</strain>
    </source>
</reference>
<proteinExistence type="predicted"/>
<evidence type="ECO:0000313" key="2">
    <source>
        <dbReference type="EMBL" id="KAK8238170.1"/>
    </source>
</evidence>
<keyword evidence="3" id="KW-1185">Reference proteome</keyword>
<feature type="compositionally biased region" description="Basic and acidic residues" evidence="1">
    <location>
        <begin position="455"/>
        <end position="470"/>
    </location>
</feature>
<protein>
    <recommendedName>
        <fullName evidence="4">F-box domain-containing protein</fullName>
    </recommendedName>
</protein>
<dbReference type="Proteomes" id="UP001492380">
    <property type="component" value="Unassembled WGS sequence"/>
</dbReference>
<accession>A0ABR1YT62</accession>
<evidence type="ECO:0000256" key="1">
    <source>
        <dbReference type="SAM" id="MobiDB-lite"/>
    </source>
</evidence>
<evidence type="ECO:0008006" key="4">
    <source>
        <dbReference type="Google" id="ProtNLM"/>
    </source>
</evidence>
<feature type="region of interest" description="Disordered" evidence="1">
    <location>
        <begin position="177"/>
        <end position="201"/>
    </location>
</feature>
<dbReference type="EMBL" id="JBBWRZ010000004">
    <property type="protein sequence ID" value="KAK8238170.1"/>
    <property type="molecule type" value="Genomic_DNA"/>
</dbReference>